<reference evidence="3 4" key="1">
    <citation type="submission" date="2009-10" db="EMBL/GenBank/DDBJ databases">
        <authorList>
            <person name="Shrivastava S."/>
            <person name="Brinkac L.B."/>
            <person name="Brown J.L."/>
            <person name="Bruce D.B."/>
            <person name="Detter C."/>
            <person name="Green L.D."/>
            <person name="Munk C.A."/>
            <person name="Rogers Y.C."/>
            <person name="Tapia R."/>
            <person name="Saunders E.S."/>
            <person name="Sims D.R."/>
            <person name="Smith L.A."/>
            <person name="Smith T.J."/>
            <person name="Sutton G."/>
            <person name="Brettin T."/>
        </authorList>
    </citation>
    <scope>NUCLEOTIDE SEQUENCE [LARGE SCALE GENOMIC DNA]</scope>
    <source>
        <strain evidence="4">D str. 1873</strain>
    </source>
</reference>
<evidence type="ECO:0000259" key="2">
    <source>
        <dbReference type="SMART" id="SM00899"/>
    </source>
</evidence>
<dbReference type="PANTHER" id="PTHR42954">
    <property type="entry name" value="FE(2+) TRANSPORT PROTEIN A"/>
    <property type="match status" value="1"/>
</dbReference>
<dbReference type="Pfam" id="PF04023">
    <property type="entry name" value="FeoA"/>
    <property type="match status" value="1"/>
</dbReference>
<dbReference type="SUPFAM" id="SSF50037">
    <property type="entry name" value="C-terminal domain of transcriptional repressors"/>
    <property type="match status" value="1"/>
</dbReference>
<evidence type="ECO:0000313" key="4">
    <source>
        <dbReference type="Proteomes" id="UP000006160"/>
    </source>
</evidence>
<dbReference type="PANTHER" id="PTHR42954:SF2">
    <property type="entry name" value="FE(2+) TRANSPORT PROTEIN A"/>
    <property type="match status" value="1"/>
</dbReference>
<proteinExistence type="predicted"/>
<evidence type="ECO:0000256" key="1">
    <source>
        <dbReference type="ARBA" id="ARBA00023004"/>
    </source>
</evidence>
<protein>
    <submittedName>
        <fullName evidence="3">Ferrous iron transport protein A</fullName>
    </submittedName>
</protein>
<keyword evidence="1" id="KW-0408">Iron</keyword>
<dbReference type="SMART" id="SM00899">
    <property type="entry name" value="FeoA"/>
    <property type="match status" value="1"/>
</dbReference>
<dbReference type="InterPro" id="IPR038157">
    <property type="entry name" value="FeoA_core_dom"/>
</dbReference>
<dbReference type="EMBL" id="ACSJ01000007">
    <property type="protein sequence ID" value="EES91580.1"/>
    <property type="molecule type" value="Genomic_DNA"/>
</dbReference>
<dbReference type="AlphaFoldDB" id="A0A9P2G7T3"/>
<dbReference type="Gene3D" id="2.30.30.90">
    <property type="match status" value="1"/>
</dbReference>
<gene>
    <name evidence="3" type="ORF">CLG_B1488</name>
</gene>
<sequence length="75" mass="8251">MMSILDLRPGEMGFIEHIHGDEKLSRRLLALGCIEGTGVTFKTSAPLGDPIIISVRGFDLAIRKKDAKNITLKED</sequence>
<dbReference type="Proteomes" id="UP000006160">
    <property type="component" value="Unassembled WGS sequence"/>
</dbReference>
<feature type="domain" description="Ferrous iron transporter FeoA-like" evidence="2">
    <location>
        <begin position="2"/>
        <end position="74"/>
    </location>
</feature>
<organism evidence="3 4">
    <name type="scientific">Clostridium botulinum D str. 1873</name>
    <dbReference type="NCBI Taxonomy" id="592027"/>
    <lineage>
        <taxon>Bacteria</taxon>
        <taxon>Bacillati</taxon>
        <taxon>Bacillota</taxon>
        <taxon>Clostridia</taxon>
        <taxon>Eubacteriales</taxon>
        <taxon>Clostridiaceae</taxon>
        <taxon>Clostridium</taxon>
    </lineage>
</organism>
<evidence type="ECO:0000313" key="3">
    <source>
        <dbReference type="EMBL" id="EES91580.1"/>
    </source>
</evidence>
<dbReference type="InterPro" id="IPR008988">
    <property type="entry name" value="Transcriptional_repressor_C"/>
</dbReference>
<dbReference type="GO" id="GO:0046914">
    <property type="term" value="F:transition metal ion binding"/>
    <property type="evidence" value="ECO:0007669"/>
    <property type="project" value="InterPro"/>
</dbReference>
<dbReference type="InterPro" id="IPR052713">
    <property type="entry name" value="FeoA"/>
</dbReference>
<comment type="caution">
    <text evidence="3">The sequence shown here is derived from an EMBL/GenBank/DDBJ whole genome shotgun (WGS) entry which is preliminary data.</text>
</comment>
<name>A0A9P2G7T3_CLOBO</name>
<accession>A0A9P2G7T3</accession>
<dbReference type="InterPro" id="IPR007167">
    <property type="entry name" value="Fe-transptr_FeoA-like"/>
</dbReference>